<feature type="transmembrane region" description="Helical" evidence="6">
    <location>
        <begin position="245"/>
        <end position="263"/>
    </location>
</feature>
<protein>
    <submittedName>
        <fullName evidence="7">Nucleoside ABC transporter membrane protein</fullName>
    </submittedName>
</protein>
<evidence type="ECO:0000313" key="8">
    <source>
        <dbReference type="Proteomes" id="UP000295783"/>
    </source>
</evidence>
<dbReference type="CDD" id="cd06580">
    <property type="entry name" value="TM_PBP1_transp_TpRbsC_like"/>
    <property type="match status" value="1"/>
</dbReference>
<dbReference type="AlphaFoldDB" id="A0A4R6WR17"/>
<keyword evidence="2" id="KW-1003">Cell membrane</keyword>
<dbReference type="GO" id="GO:0022857">
    <property type="term" value="F:transmembrane transporter activity"/>
    <property type="evidence" value="ECO:0007669"/>
    <property type="project" value="InterPro"/>
</dbReference>
<dbReference type="Pfam" id="PF02653">
    <property type="entry name" value="BPD_transp_2"/>
    <property type="match status" value="1"/>
</dbReference>
<dbReference type="Proteomes" id="UP000295783">
    <property type="component" value="Unassembled WGS sequence"/>
</dbReference>
<feature type="transmembrane region" description="Helical" evidence="6">
    <location>
        <begin position="324"/>
        <end position="344"/>
    </location>
</feature>
<dbReference type="EMBL" id="SNYW01000006">
    <property type="protein sequence ID" value="TDQ84015.1"/>
    <property type="molecule type" value="Genomic_DNA"/>
</dbReference>
<sequence length="356" mass="38073">MHLEIIARGERSRTWAYLSPVLAIVLTLVTSAFIFAFLGKDPLAALKVMWIDPVLTKRGFAELFVKAAPLVMIAIGLALGFRANVWNIGAEGQFIMGAIFATGVALYFYEVQNWPVWLAMIPAGILGGALWGAIPAFLKLRFNANEILTSLMLTYVASLILLYLVAGPWKDPDGYGFPQSRMFSDAANSPRLISGTRIHVGVFASLGIVILGWFLLQKSMLGFQLKVLGQAPRAAAFAGFSTRGLTWLSLLVGGGLAGLAGMFEVAGPIGQLTPALPTGYGFTAIIVAFLGRLHPIGILFGGLVLALSYLGGEKAQIALGLPAAVVKINQGILLFYLLACDLFIRYRVKIATGRAA</sequence>
<feature type="transmembrane region" description="Helical" evidence="6">
    <location>
        <begin position="147"/>
        <end position="166"/>
    </location>
</feature>
<keyword evidence="4 6" id="KW-1133">Transmembrane helix</keyword>
<evidence type="ECO:0000256" key="5">
    <source>
        <dbReference type="ARBA" id="ARBA00023136"/>
    </source>
</evidence>
<feature type="transmembrane region" description="Helical" evidence="6">
    <location>
        <begin position="296"/>
        <end position="312"/>
    </location>
</feature>
<reference evidence="7 8" key="1">
    <citation type="submission" date="2019-03" db="EMBL/GenBank/DDBJ databases">
        <title>Genomic Encyclopedia of Type Strains, Phase III (KMG-III): the genomes of soil and plant-associated and newly described type strains.</title>
        <authorList>
            <person name="Whitman W."/>
        </authorList>
    </citation>
    <scope>NUCLEOTIDE SEQUENCE [LARGE SCALE GENOMIC DNA]</scope>
    <source>
        <strain evidence="7 8">CGMCC 1.7660</strain>
    </source>
</reference>
<dbReference type="RefSeq" id="WP_133612080.1">
    <property type="nucleotide sequence ID" value="NZ_SNYW01000006.1"/>
</dbReference>
<evidence type="ECO:0000256" key="4">
    <source>
        <dbReference type="ARBA" id="ARBA00022989"/>
    </source>
</evidence>
<name>A0A4R6WR17_9PROT</name>
<comment type="caution">
    <text evidence="7">The sequence shown here is derived from an EMBL/GenBank/DDBJ whole genome shotgun (WGS) entry which is preliminary data.</text>
</comment>
<dbReference type="PANTHER" id="PTHR47089">
    <property type="entry name" value="ABC TRANSPORTER, PERMEASE PROTEIN"/>
    <property type="match status" value="1"/>
</dbReference>
<feature type="transmembrane region" description="Helical" evidence="6">
    <location>
        <begin position="269"/>
        <end position="289"/>
    </location>
</feature>
<keyword evidence="3 6" id="KW-0812">Transmembrane</keyword>
<evidence type="ECO:0000256" key="6">
    <source>
        <dbReference type="SAM" id="Phobius"/>
    </source>
</evidence>
<keyword evidence="5 6" id="KW-0472">Membrane</keyword>
<feature type="transmembrane region" description="Helical" evidence="6">
    <location>
        <begin position="198"/>
        <end position="216"/>
    </location>
</feature>
<feature type="transmembrane region" description="Helical" evidence="6">
    <location>
        <begin position="93"/>
        <end position="109"/>
    </location>
</feature>
<evidence type="ECO:0000256" key="3">
    <source>
        <dbReference type="ARBA" id="ARBA00022692"/>
    </source>
</evidence>
<feature type="transmembrane region" description="Helical" evidence="6">
    <location>
        <begin position="15"/>
        <end position="39"/>
    </location>
</feature>
<accession>A0A4R6WR17</accession>
<organism evidence="7 8">
    <name type="scientific">Dongia mobilis</name>
    <dbReference type="NCBI Taxonomy" id="578943"/>
    <lineage>
        <taxon>Bacteria</taxon>
        <taxon>Pseudomonadati</taxon>
        <taxon>Pseudomonadota</taxon>
        <taxon>Alphaproteobacteria</taxon>
        <taxon>Rhodospirillales</taxon>
        <taxon>Dongiaceae</taxon>
        <taxon>Dongia</taxon>
    </lineage>
</organism>
<dbReference type="PANTHER" id="PTHR47089:SF1">
    <property type="entry name" value="GUANOSINE ABC TRANSPORTER PERMEASE PROTEIN NUPP"/>
    <property type="match status" value="1"/>
</dbReference>
<feature type="transmembrane region" description="Helical" evidence="6">
    <location>
        <begin position="59"/>
        <end position="81"/>
    </location>
</feature>
<evidence type="ECO:0000256" key="2">
    <source>
        <dbReference type="ARBA" id="ARBA00022475"/>
    </source>
</evidence>
<gene>
    <name evidence="7" type="ORF">A8950_0561</name>
</gene>
<evidence type="ECO:0000256" key="1">
    <source>
        <dbReference type="ARBA" id="ARBA00004651"/>
    </source>
</evidence>
<proteinExistence type="predicted"/>
<feature type="transmembrane region" description="Helical" evidence="6">
    <location>
        <begin position="115"/>
        <end position="138"/>
    </location>
</feature>
<comment type="subcellular location">
    <subcellularLocation>
        <location evidence="1">Cell membrane</location>
        <topology evidence="1">Multi-pass membrane protein</topology>
    </subcellularLocation>
</comment>
<evidence type="ECO:0000313" key="7">
    <source>
        <dbReference type="EMBL" id="TDQ84015.1"/>
    </source>
</evidence>
<keyword evidence="8" id="KW-1185">Reference proteome</keyword>
<dbReference type="GO" id="GO:0005886">
    <property type="term" value="C:plasma membrane"/>
    <property type="evidence" value="ECO:0007669"/>
    <property type="project" value="UniProtKB-SubCell"/>
</dbReference>
<dbReference type="OrthoDB" id="9809785at2"/>
<dbReference type="InterPro" id="IPR001851">
    <property type="entry name" value="ABC_transp_permease"/>
</dbReference>